<evidence type="ECO:0000256" key="2">
    <source>
        <dbReference type="ARBA" id="ARBA00009941"/>
    </source>
</evidence>
<comment type="pathway">
    <text evidence="1">Glycolipid biosynthesis; glycosylphosphatidylinositol-anchor biosynthesis.</text>
</comment>
<gene>
    <name evidence="6" type="ORF">BLNAU_15958</name>
</gene>
<organism evidence="6 7">
    <name type="scientific">Blattamonas nauphoetae</name>
    <dbReference type="NCBI Taxonomy" id="2049346"/>
    <lineage>
        <taxon>Eukaryota</taxon>
        <taxon>Metamonada</taxon>
        <taxon>Preaxostyla</taxon>
        <taxon>Oxymonadida</taxon>
        <taxon>Blattamonas</taxon>
    </lineage>
</organism>
<dbReference type="PRINTS" id="PR00776">
    <property type="entry name" value="HEMOGLOBNASE"/>
</dbReference>
<proteinExistence type="inferred from homology"/>
<evidence type="ECO:0000256" key="5">
    <source>
        <dbReference type="SAM" id="SignalP"/>
    </source>
</evidence>
<dbReference type="PANTHER" id="PTHR48067:SF1">
    <property type="entry name" value="GPI-ANCHOR TRANSAMIDASE"/>
    <property type="match status" value="1"/>
</dbReference>
<dbReference type="Pfam" id="PF01650">
    <property type="entry name" value="Peptidase_C13"/>
    <property type="match status" value="1"/>
</dbReference>
<feature type="chain" id="PRO_5045987838" evidence="5">
    <location>
        <begin position="17"/>
        <end position="321"/>
    </location>
</feature>
<keyword evidence="3" id="KW-0337">GPI-anchor biosynthesis</keyword>
<dbReference type="InterPro" id="IPR028361">
    <property type="entry name" value="GPI_transamidase"/>
</dbReference>
<comment type="caution">
    <text evidence="6">The sequence shown here is derived from an EMBL/GenBank/DDBJ whole genome shotgun (WGS) entry which is preliminary data.</text>
</comment>
<dbReference type="InterPro" id="IPR001096">
    <property type="entry name" value="Peptidase_C13"/>
</dbReference>
<comment type="similarity">
    <text evidence="2">Belongs to the peptidase C13 family.</text>
</comment>
<keyword evidence="6" id="KW-0378">Hydrolase</keyword>
<dbReference type="EMBL" id="JARBJD010000162">
    <property type="protein sequence ID" value="KAK2949117.1"/>
    <property type="molecule type" value="Genomic_DNA"/>
</dbReference>
<dbReference type="Proteomes" id="UP001281761">
    <property type="component" value="Unassembled WGS sequence"/>
</dbReference>
<reference evidence="6 7" key="1">
    <citation type="journal article" date="2022" name="bioRxiv">
        <title>Genomics of Preaxostyla Flagellates Illuminates Evolutionary Transitions and the Path Towards Mitochondrial Loss.</title>
        <authorList>
            <person name="Novak L.V.F."/>
            <person name="Treitli S.C."/>
            <person name="Pyrih J."/>
            <person name="Halakuc P."/>
            <person name="Pipaliya S.V."/>
            <person name="Vacek V."/>
            <person name="Brzon O."/>
            <person name="Soukal P."/>
            <person name="Eme L."/>
            <person name="Dacks J.B."/>
            <person name="Karnkowska A."/>
            <person name="Elias M."/>
            <person name="Hampl V."/>
        </authorList>
    </citation>
    <scope>NUCLEOTIDE SEQUENCE [LARGE SCALE GENOMIC DNA]</scope>
    <source>
        <strain evidence="6">NAU3</strain>
        <tissue evidence="6">Gut</tissue>
    </source>
</reference>
<name>A0ABQ9X977_9EUKA</name>
<feature type="signal peptide" evidence="5">
    <location>
        <begin position="1"/>
        <end position="16"/>
    </location>
</feature>
<evidence type="ECO:0000256" key="3">
    <source>
        <dbReference type="ARBA" id="ARBA00022502"/>
    </source>
</evidence>
<sequence>MLLASLLVLTCSHLFAYDQKFDNHENNWAIVCSTSSFFFNYRHTSNPLAVYRRLKESGFPDDHILLMISDDATGNLRTPFSPNIYFSKSTLGNFYPTDIQVDYKGYEVNENNFMRLLIGSHPKGTPLNKQLLSDDKSNIFIYLTGHGGENFIKFRDKSSLSGSDLATAIDFMHQKRRFHRILFIVDTCQGESLIQSVKTPGFIGVASSRTNESAWSTEHDPMVYQSLADRFTRDFYHFLKDNDVGTDLFQYPPPSQTLAPRRTSSRNNHHYATLHEFMETLDPAVHEAQPVLRDDLLPPGESAKSVLLDDFLGYRERVTLL</sequence>
<protein>
    <submittedName>
        <fullName evidence="6">GPI-anchor transamidase</fullName>
        <ecNumber evidence="6">3.-.-.-</ecNumber>
    </submittedName>
</protein>
<evidence type="ECO:0000256" key="4">
    <source>
        <dbReference type="ARBA" id="ARBA00022729"/>
    </source>
</evidence>
<keyword evidence="4 5" id="KW-0732">Signal</keyword>
<evidence type="ECO:0000256" key="1">
    <source>
        <dbReference type="ARBA" id="ARBA00004687"/>
    </source>
</evidence>
<keyword evidence="7" id="KW-1185">Reference proteome</keyword>
<dbReference type="Gene3D" id="3.40.50.1460">
    <property type="match status" value="1"/>
</dbReference>
<evidence type="ECO:0000313" key="7">
    <source>
        <dbReference type="Proteomes" id="UP001281761"/>
    </source>
</evidence>
<dbReference type="PANTHER" id="PTHR48067">
    <property type="entry name" value="GPI-ANCHOR TRANSAMIDASE"/>
    <property type="match status" value="1"/>
</dbReference>
<dbReference type="EC" id="3.-.-.-" evidence="6"/>
<accession>A0ABQ9X977</accession>
<dbReference type="GO" id="GO:0016787">
    <property type="term" value="F:hydrolase activity"/>
    <property type="evidence" value="ECO:0007669"/>
    <property type="project" value="UniProtKB-KW"/>
</dbReference>
<evidence type="ECO:0000313" key="6">
    <source>
        <dbReference type="EMBL" id="KAK2949117.1"/>
    </source>
</evidence>